<reference evidence="1 2" key="1">
    <citation type="submission" date="2021-03" db="EMBL/GenBank/DDBJ databases">
        <title>Sequencing the genomes of 1000 actinobacteria strains.</title>
        <authorList>
            <person name="Klenk H.-P."/>
        </authorList>
    </citation>
    <scope>NUCLEOTIDE SEQUENCE [LARGE SCALE GENOMIC DNA]</scope>
    <source>
        <strain evidence="1 2">DSM 15454</strain>
    </source>
</reference>
<gene>
    <name evidence="1" type="ORF">JOF46_003068</name>
</gene>
<protein>
    <recommendedName>
        <fullName evidence="3">Carboxypeptidase regulatory-like domain-containing protein</fullName>
    </recommendedName>
</protein>
<evidence type="ECO:0000313" key="1">
    <source>
        <dbReference type="EMBL" id="MBP2375156.1"/>
    </source>
</evidence>
<sequence length="225" mass="23765">MIRLAETLVAARQALGTGRVADAVTGTALEHYSIELGYRIGPESGRFPALLGRRPNGWFVLQLRAADLPADLETATEVEITARITAPGREPADVVHTVPGSHFAITVLDPAAPSGMRVAAFAGPVLDFTVRLNPPAAALRGTVLFENDPRHPAAGATVRAAPLPGATTDAAGRFYIPALPLLRSVELLLEHGTTHATRSVQVDYTRPVNIATLSLPDTTVESHHA</sequence>
<dbReference type="RefSeq" id="WP_209908452.1">
    <property type="nucleotide sequence ID" value="NZ_BAAAMI010000008.1"/>
</dbReference>
<proteinExistence type="predicted"/>
<keyword evidence="2" id="KW-1185">Reference proteome</keyword>
<evidence type="ECO:0008006" key="3">
    <source>
        <dbReference type="Google" id="ProtNLM"/>
    </source>
</evidence>
<name>A0ABS4WG35_9MICC</name>
<dbReference type="Proteomes" id="UP000766570">
    <property type="component" value="Unassembled WGS sequence"/>
</dbReference>
<organism evidence="1 2">
    <name type="scientific">Paeniglutamicibacter psychrophenolicus</name>
    <dbReference type="NCBI Taxonomy" id="257454"/>
    <lineage>
        <taxon>Bacteria</taxon>
        <taxon>Bacillati</taxon>
        <taxon>Actinomycetota</taxon>
        <taxon>Actinomycetes</taxon>
        <taxon>Micrococcales</taxon>
        <taxon>Micrococcaceae</taxon>
        <taxon>Paeniglutamicibacter</taxon>
    </lineage>
</organism>
<dbReference type="EMBL" id="JAGIOE010000001">
    <property type="protein sequence ID" value="MBP2375156.1"/>
    <property type="molecule type" value="Genomic_DNA"/>
</dbReference>
<accession>A0ABS4WG35</accession>
<evidence type="ECO:0000313" key="2">
    <source>
        <dbReference type="Proteomes" id="UP000766570"/>
    </source>
</evidence>
<comment type="caution">
    <text evidence="1">The sequence shown here is derived from an EMBL/GenBank/DDBJ whole genome shotgun (WGS) entry which is preliminary data.</text>
</comment>